<dbReference type="Proteomes" id="UP000821866">
    <property type="component" value="Unassembled WGS sequence"/>
</dbReference>
<evidence type="ECO:0000313" key="2">
    <source>
        <dbReference type="Proteomes" id="UP000821866"/>
    </source>
</evidence>
<evidence type="ECO:0000313" key="1">
    <source>
        <dbReference type="EMBL" id="KAH7934491.1"/>
    </source>
</evidence>
<accession>A0A9J6CVQ9</accession>
<dbReference type="EMBL" id="JABSTU010006368">
    <property type="protein sequence ID" value="KAH7934491.1"/>
    <property type="molecule type" value="Genomic_DNA"/>
</dbReference>
<organism evidence="1 2">
    <name type="scientific">Rhipicephalus microplus</name>
    <name type="common">Cattle tick</name>
    <name type="synonym">Boophilus microplus</name>
    <dbReference type="NCBI Taxonomy" id="6941"/>
    <lineage>
        <taxon>Eukaryota</taxon>
        <taxon>Metazoa</taxon>
        <taxon>Ecdysozoa</taxon>
        <taxon>Arthropoda</taxon>
        <taxon>Chelicerata</taxon>
        <taxon>Arachnida</taxon>
        <taxon>Acari</taxon>
        <taxon>Parasitiformes</taxon>
        <taxon>Ixodida</taxon>
        <taxon>Ixodoidea</taxon>
        <taxon>Ixodidae</taxon>
        <taxon>Rhipicephalinae</taxon>
        <taxon>Rhipicephalus</taxon>
        <taxon>Boophilus</taxon>
    </lineage>
</organism>
<protein>
    <submittedName>
        <fullName evidence="1">Uncharacterized protein</fullName>
    </submittedName>
</protein>
<dbReference type="AlphaFoldDB" id="A0A9J6CVQ9"/>
<sequence>MPHTPRGDYKIVITPTGGIKISDHSVVNLTAAVQDAAGIPLAEREEDIICPNNYQNIVIASTPNQEHVNKYHTIRCIKVQDKIYDTMLTRQCRT</sequence>
<gene>
    <name evidence="1" type="ORF">HPB51_029143</name>
</gene>
<reference evidence="1" key="2">
    <citation type="submission" date="2021-09" db="EMBL/GenBank/DDBJ databases">
        <authorList>
            <person name="Jia N."/>
            <person name="Wang J."/>
            <person name="Shi W."/>
            <person name="Du L."/>
            <person name="Sun Y."/>
            <person name="Zhan W."/>
            <person name="Jiang J."/>
            <person name="Wang Q."/>
            <person name="Zhang B."/>
            <person name="Ji P."/>
            <person name="Sakyi L.B."/>
            <person name="Cui X."/>
            <person name="Yuan T."/>
            <person name="Jiang B."/>
            <person name="Yang W."/>
            <person name="Lam T.T.-Y."/>
            <person name="Chang Q."/>
            <person name="Ding S."/>
            <person name="Wang X."/>
            <person name="Zhu J."/>
            <person name="Ruan X."/>
            <person name="Zhao L."/>
            <person name="Wei J."/>
            <person name="Que T."/>
            <person name="Du C."/>
            <person name="Cheng J."/>
            <person name="Dai P."/>
            <person name="Han X."/>
            <person name="Huang E."/>
            <person name="Gao Y."/>
            <person name="Liu J."/>
            <person name="Shao H."/>
            <person name="Ye R."/>
            <person name="Li L."/>
            <person name="Wei W."/>
            <person name="Wang X."/>
            <person name="Wang C."/>
            <person name="Huo Q."/>
            <person name="Li W."/>
            <person name="Guo W."/>
            <person name="Chen H."/>
            <person name="Chen S."/>
            <person name="Zhou L."/>
            <person name="Zhou L."/>
            <person name="Ni X."/>
            <person name="Tian J."/>
            <person name="Zhou Y."/>
            <person name="Sheng Y."/>
            <person name="Liu T."/>
            <person name="Pan Y."/>
            <person name="Xia L."/>
            <person name="Li J."/>
            <person name="Zhao F."/>
            <person name="Cao W."/>
        </authorList>
    </citation>
    <scope>NUCLEOTIDE SEQUENCE</scope>
    <source>
        <strain evidence="1">Rmic-2018</strain>
        <tissue evidence="1">Larvae</tissue>
    </source>
</reference>
<keyword evidence="2" id="KW-1185">Reference proteome</keyword>
<proteinExistence type="predicted"/>
<name>A0A9J6CVQ9_RHIMP</name>
<reference evidence="1" key="1">
    <citation type="journal article" date="2020" name="Cell">
        <title>Large-Scale Comparative Analyses of Tick Genomes Elucidate Their Genetic Diversity and Vector Capacities.</title>
        <authorList>
            <consortium name="Tick Genome and Microbiome Consortium (TIGMIC)"/>
            <person name="Jia N."/>
            <person name="Wang J."/>
            <person name="Shi W."/>
            <person name="Du L."/>
            <person name="Sun Y."/>
            <person name="Zhan W."/>
            <person name="Jiang J.F."/>
            <person name="Wang Q."/>
            <person name="Zhang B."/>
            <person name="Ji P."/>
            <person name="Bell-Sakyi L."/>
            <person name="Cui X.M."/>
            <person name="Yuan T.T."/>
            <person name="Jiang B.G."/>
            <person name="Yang W.F."/>
            <person name="Lam T.T."/>
            <person name="Chang Q.C."/>
            <person name="Ding S.J."/>
            <person name="Wang X.J."/>
            <person name="Zhu J.G."/>
            <person name="Ruan X.D."/>
            <person name="Zhao L."/>
            <person name="Wei J.T."/>
            <person name="Ye R.Z."/>
            <person name="Que T.C."/>
            <person name="Du C.H."/>
            <person name="Zhou Y.H."/>
            <person name="Cheng J.X."/>
            <person name="Dai P.F."/>
            <person name="Guo W.B."/>
            <person name="Han X.H."/>
            <person name="Huang E.J."/>
            <person name="Li L.F."/>
            <person name="Wei W."/>
            <person name="Gao Y.C."/>
            <person name="Liu J.Z."/>
            <person name="Shao H.Z."/>
            <person name="Wang X."/>
            <person name="Wang C.C."/>
            <person name="Yang T.C."/>
            <person name="Huo Q.B."/>
            <person name="Li W."/>
            <person name="Chen H.Y."/>
            <person name="Chen S.E."/>
            <person name="Zhou L.G."/>
            <person name="Ni X.B."/>
            <person name="Tian J.H."/>
            <person name="Sheng Y."/>
            <person name="Liu T."/>
            <person name="Pan Y.S."/>
            <person name="Xia L.Y."/>
            <person name="Li J."/>
            <person name="Zhao F."/>
            <person name="Cao W.C."/>
        </authorList>
    </citation>
    <scope>NUCLEOTIDE SEQUENCE</scope>
    <source>
        <strain evidence="1">Rmic-2018</strain>
    </source>
</reference>
<comment type="caution">
    <text evidence="1">The sequence shown here is derived from an EMBL/GenBank/DDBJ whole genome shotgun (WGS) entry which is preliminary data.</text>
</comment>